<dbReference type="Pfam" id="PF05147">
    <property type="entry name" value="LANC_like"/>
    <property type="match status" value="1"/>
</dbReference>
<dbReference type="PRINTS" id="PR01950">
    <property type="entry name" value="LANCSUPER"/>
</dbReference>
<dbReference type="CDD" id="cd04792">
    <property type="entry name" value="LanM-like"/>
    <property type="match status" value="1"/>
</dbReference>
<gene>
    <name evidence="2" type="ORF">EDD65_1206</name>
</gene>
<evidence type="ECO:0000313" key="3">
    <source>
        <dbReference type="Proteomes" id="UP000294567"/>
    </source>
</evidence>
<protein>
    <submittedName>
        <fullName evidence="2">Type 2 lantibiotic biosynthesis protein LanM</fullName>
    </submittedName>
</protein>
<dbReference type="InterPro" id="IPR017146">
    <property type="entry name" value="Lanti_2_LanM"/>
</dbReference>
<dbReference type="InterPro" id="IPR025410">
    <property type="entry name" value="Lant_dehyd"/>
</dbReference>
<dbReference type="AlphaFoldDB" id="A0A4R3KNK0"/>
<dbReference type="Gene3D" id="1.50.10.20">
    <property type="match status" value="1"/>
</dbReference>
<evidence type="ECO:0000259" key="1">
    <source>
        <dbReference type="Pfam" id="PF13575"/>
    </source>
</evidence>
<proteinExistence type="predicted"/>
<dbReference type="InterPro" id="IPR007822">
    <property type="entry name" value="LANC-like"/>
</dbReference>
<evidence type="ECO:0000313" key="2">
    <source>
        <dbReference type="EMBL" id="TCS85597.1"/>
    </source>
</evidence>
<dbReference type="GO" id="GO:0031179">
    <property type="term" value="P:peptide modification"/>
    <property type="evidence" value="ECO:0007669"/>
    <property type="project" value="InterPro"/>
</dbReference>
<dbReference type="PIRSF" id="PIRSF037228">
    <property type="entry name" value="Lant_mod_RumM"/>
    <property type="match status" value="1"/>
</dbReference>
<accession>A0A4R3KNK0</accession>
<organism evidence="2 3">
    <name type="scientific">Keratinibaculum paraultunense</name>
    <dbReference type="NCBI Taxonomy" id="1278232"/>
    <lineage>
        <taxon>Bacteria</taxon>
        <taxon>Bacillati</taxon>
        <taxon>Bacillota</taxon>
        <taxon>Tissierellia</taxon>
        <taxon>Tissierellales</taxon>
        <taxon>Tepidimicrobiaceae</taxon>
        <taxon>Keratinibaculum</taxon>
    </lineage>
</organism>
<dbReference type="SUPFAM" id="SSF158745">
    <property type="entry name" value="LanC-like"/>
    <property type="match status" value="1"/>
</dbReference>
<comment type="caution">
    <text evidence="2">The sequence shown here is derived from an EMBL/GenBank/DDBJ whole genome shotgun (WGS) entry which is preliminary data.</text>
</comment>
<keyword evidence="3" id="KW-1185">Reference proteome</keyword>
<dbReference type="RefSeq" id="WP_132029707.1">
    <property type="nucleotide sequence ID" value="NZ_CP068564.1"/>
</dbReference>
<dbReference type="SMART" id="SM01260">
    <property type="entry name" value="LANC_like"/>
    <property type="match status" value="1"/>
</dbReference>
<dbReference type="EMBL" id="SMAE01000020">
    <property type="protein sequence ID" value="TCS85597.1"/>
    <property type="molecule type" value="Genomic_DNA"/>
</dbReference>
<dbReference type="NCBIfam" id="TIGR03897">
    <property type="entry name" value="lanti_2_LanM"/>
    <property type="match status" value="1"/>
</dbReference>
<name>A0A4R3KNK0_9FIRM</name>
<dbReference type="OrthoDB" id="9148343at2"/>
<dbReference type="Pfam" id="PF13575">
    <property type="entry name" value="DUF4135"/>
    <property type="match status" value="1"/>
</dbReference>
<dbReference type="Proteomes" id="UP000294567">
    <property type="component" value="Unassembled WGS sequence"/>
</dbReference>
<sequence length="1022" mass="118920">MQQTYPSLTKALTIEERINAFNVESEYIFDDIQLIYDWLNIRSLVNEESFNESLKIRNIKKENFAFALKNFTEYENSILYNYLEQQNWFQLFNMIFDTCNVNLNNIDKDQLVIPFSEYIKQEIFTQVKELKNISVSAKTIEEYIADCKSILSRMTWKCLIIELHQFKQHNELKGNDGHERYLDFIKRKYSSIDKIKSFYLKYPVLLRLLINRSQDFINSTMEMFKFIDGDYHKISNYFGLSDNKIIGFETSKGDTHQRGRSVSKLIFSNSKELIYKPRNLYIQKAFSSLINYFNENSGLMDLRTNNVYYAEKFTVEEVITHKECTNKNQLNNYYYRIGELIVLLGIVGATDMHSENIIASGEYPYIIDCETLLSQYEYDLEDNANLEVINDHILRLFAIGILPTKGFDNNVEGKGVDVSGLGGGQEEIYPTKVLVPINVYTDEMRFEYKYDAVIKANENLPKFKNKTITYHNYKNDIIQGFDDALNFVYRNRKEIIELIENTFQNLLVRQLTKSTAVYGDLLTFADHPHYLSDSKHLEKLFENNWANPYKDRRIVPYEVNDMLNMDIPIFFCNTSKNHIITSNYEYIEDYFPKSGLEITISRLKKLNMKEVNKEKLKLRILLGNYYELIDERDKKMPEISYQEDYLNKEKILDTCNKIAYKIMDLCYYSKSGKYVSWPYIDTTDGFYKITSIENGLYSGRAGILLFLNYLSKYTTDRNIIEFTEKVKNTTKDYGIYHHHGVFSGSLGEAYVLLKCNIDDPTYFKKLYSRYSKNSKYSKNNTYTGIDWLGGGASLVKLLDNNQNILTSKSLLYEEIAKIITTIKSNLDMFLEKESSIGMGHGGIGILYAMLIAQNKYGINCEKDIEKILDHTLNQIKDLNYYKNDYIHSKNHTSWCHGTTGLGIGAVACLKYLNDDRLVHFKELALRQAINDSNQNMSLCHGLSGNLDFLITCSLLSPQDRFTDYINSTSSQIANYFLEHGQARLQELDDFRDVGLFMGLSGVGYSLLRSIFPEEIPSVLTLD</sequence>
<feature type="domain" description="Lantibiotic biosynthesis protein dehydration" evidence="1">
    <location>
        <begin position="202"/>
        <end position="571"/>
    </location>
</feature>
<reference evidence="2 3" key="1">
    <citation type="submission" date="2019-03" db="EMBL/GenBank/DDBJ databases">
        <title>Genomic Encyclopedia of Type Strains, Phase IV (KMG-IV): sequencing the most valuable type-strain genomes for metagenomic binning, comparative biology and taxonomic classification.</title>
        <authorList>
            <person name="Goeker M."/>
        </authorList>
    </citation>
    <scope>NUCLEOTIDE SEQUENCE [LARGE SCALE GENOMIC DNA]</scope>
    <source>
        <strain evidence="2 3">DSM 26752</strain>
    </source>
</reference>